<evidence type="ECO:0000313" key="4">
    <source>
        <dbReference type="Proteomes" id="UP000702964"/>
    </source>
</evidence>
<feature type="region of interest" description="Disordered" evidence="2">
    <location>
        <begin position="898"/>
        <end position="981"/>
    </location>
</feature>
<evidence type="ECO:0000256" key="2">
    <source>
        <dbReference type="SAM" id="MobiDB-lite"/>
    </source>
</evidence>
<comment type="caution">
    <text evidence="3">The sequence shown here is derived from an EMBL/GenBank/DDBJ whole genome shotgun (WGS) entry which is preliminary data.</text>
</comment>
<dbReference type="Proteomes" id="UP000702964">
    <property type="component" value="Unassembled WGS sequence"/>
</dbReference>
<feature type="coiled-coil region" evidence="1">
    <location>
        <begin position="261"/>
        <end position="302"/>
    </location>
</feature>
<evidence type="ECO:0000256" key="1">
    <source>
        <dbReference type="SAM" id="Coils"/>
    </source>
</evidence>
<feature type="compositionally biased region" description="Polar residues" evidence="2">
    <location>
        <begin position="653"/>
        <end position="663"/>
    </location>
</feature>
<reference evidence="3" key="1">
    <citation type="journal article" date="2015" name="Genom Data">
        <title>Draft genome sequences of Phytophthora kernoviae and Phytophthora ramorum lineage EU2 from Scotland.</title>
        <authorList>
            <person name="Sambles C."/>
            <person name="Schlenzig A."/>
            <person name="O'Neill P."/>
            <person name="Grant M."/>
            <person name="Studholme D.J."/>
        </authorList>
    </citation>
    <scope>NUCLEOTIDE SEQUENCE</scope>
    <source>
        <strain evidence="3">00238/432</strain>
    </source>
</reference>
<organism evidence="3 4">
    <name type="scientific">Phytophthora kernoviae 00238/432</name>
    <dbReference type="NCBI Taxonomy" id="1284355"/>
    <lineage>
        <taxon>Eukaryota</taxon>
        <taxon>Sar</taxon>
        <taxon>Stramenopiles</taxon>
        <taxon>Oomycota</taxon>
        <taxon>Peronosporomycetes</taxon>
        <taxon>Peronosporales</taxon>
        <taxon>Peronosporaceae</taxon>
        <taxon>Phytophthora</taxon>
    </lineage>
</organism>
<feature type="coiled-coil region" evidence="1">
    <location>
        <begin position="442"/>
        <end position="469"/>
    </location>
</feature>
<feature type="compositionally biased region" description="Basic and acidic residues" evidence="2">
    <location>
        <begin position="898"/>
        <end position="912"/>
    </location>
</feature>
<dbReference type="AlphaFoldDB" id="A0A8J4SCT5"/>
<protein>
    <submittedName>
        <fullName evidence="3">Uncharacterized protein</fullName>
    </submittedName>
</protein>
<feature type="region of interest" description="Disordered" evidence="2">
    <location>
        <begin position="633"/>
        <end position="663"/>
    </location>
</feature>
<feature type="region of interest" description="Disordered" evidence="2">
    <location>
        <begin position="230"/>
        <end position="258"/>
    </location>
</feature>
<evidence type="ECO:0000313" key="3">
    <source>
        <dbReference type="EMBL" id="KAF4319918.1"/>
    </source>
</evidence>
<name>A0A8J4SCT5_9STRA</name>
<sequence length="981" mass="109973">MQASAPIGARYAGRRAYMLVDNDELQTREEKETQTDLTTAAKTRFVTPRPILSNSEAAASSYALAFHNLRERIRSPALKHSLLIVLGHDPDKRRDEVDRRICEDAAAEALDGELRDFFDAVLAPVMQERETTLVNTMQDCIQHELQSQQFIVHNQEKRIAVLTQQVEDWEKQVTHLKAKVDRRVNENNALRKEQYRQLLMLRDIVSKQSSEPGALSALNEAIATVLAGKQEKLESETPRNGGDNDQNKAPGRGWGAGNANTQVLHREKEKWEQRAREANAECQELRDRIAHLTQENAKYRASVADPWFLNPENAIVERQRIAEAVCASQGSWEDVGDSLVELLNNDILWAAVEQSVRRGGTQGLARGLESMFAQLNGLAQSPSIDDDDVSDNDEVTATPPPARRRSAYADLGRLIPCRVCNGAGYIQTELGDNATNDADSYLRKTLEQVLELKKQLENANTKAFTLEGQLQLSHKETAELQEILQQAEFIKSSAVDSCLQTDLDTEEGIDIDEIMHSAYGDGTPTGQSFPRRNRRNSQYEHLIVELKSTLADKDEGLAESRKALDVAHSRAVTLQRALQKEKDSHAQELGMLKTSLAFSLKTRNTKIEERQAAVKLLLKKFSKKQQPLTIPKNISALAPMDEAPGEDNDEASTEQNESGSTVQNIASYEPNNEQPEVRRMETLVQRYAEDIIRVRKEHEIQQELLKKAEAHIAEEDEKRSRTNSISQGSLVVNLASHPRDLFKALTTAQGAVHITQEEPSRARVLEAGGAEVPVVDIASEKPGDNNAEMSTSNPALYSSNTTTSPRTRNEPQDAPSLESEDDHFQYETGIPLLDDSNNIERDPEVIEQLRLLINQSSATKENLAITGWKILVCRILSLWDLQRLDRMKKIADKQAKVQSDGKARVESRKSSDMRGAMQKRVQLREKSLQDATSTQEILRKERKKAQAHVRQAANSNSHRVHAADESEPKWQANDAFDMANR</sequence>
<feature type="region of interest" description="Disordered" evidence="2">
    <location>
        <begin position="381"/>
        <end position="403"/>
    </location>
</feature>
<accession>A0A8J4SCT5</accession>
<feature type="region of interest" description="Disordered" evidence="2">
    <location>
        <begin position="776"/>
        <end position="821"/>
    </location>
</feature>
<feature type="compositionally biased region" description="Polar residues" evidence="2">
    <location>
        <begin position="787"/>
        <end position="797"/>
    </location>
</feature>
<feature type="coiled-coil region" evidence="1">
    <location>
        <begin position="152"/>
        <end position="179"/>
    </location>
</feature>
<gene>
    <name evidence="3" type="ORF">G195_006839</name>
</gene>
<keyword evidence="1" id="KW-0175">Coiled coil</keyword>
<feature type="compositionally biased region" description="Acidic residues" evidence="2">
    <location>
        <begin position="643"/>
        <end position="652"/>
    </location>
</feature>
<proteinExistence type="predicted"/>
<reference evidence="3" key="2">
    <citation type="submission" date="2020-02" db="EMBL/GenBank/DDBJ databases">
        <authorList>
            <person name="Studholme D.J."/>
        </authorList>
    </citation>
    <scope>NUCLEOTIDE SEQUENCE</scope>
    <source>
        <strain evidence="3">00238/432</strain>
    </source>
</reference>
<dbReference type="EMBL" id="AOFI03000185">
    <property type="protein sequence ID" value="KAF4319918.1"/>
    <property type="molecule type" value="Genomic_DNA"/>
</dbReference>
<feature type="compositionally biased region" description="Acidic residues" evidence="2">
    <location>
        <begin position="384"/>
        <end position="394"/>
    </location>
</feature>